<dbReference type="RefSeq" id="XP_048268865.1">
    <property type="nucleotide sequence ID" value="XM_048412908.1"/>
</dbReference>
<evidence type="ECO:0000313" key="3">
    <source>
        <dbReference type="Proteomes" id="UP000835206"/>
    </source>
</evidence>
<sequence length="534" mass="63561">MLSKRFSTKYVIKQFGKLISPFSTQLKIDDMLNTNLNLDDDTIEELYEDTKKSKIMEISKDQIVRNCIILHNFNVRLKKNKYLQECLVLNPKILKNRILVLKEVGVESVGLFHITRFPVLMQKSVTKFKKINGISSTQSIMKTVFSNIGMKVHIPEEKLMKSEINMRIGEYYQLCMLYHKTYHVKLHDELFYKKKKMKYLSLSEMSKMLDVLRNKCLFDVEFIKQHEYLLNVDVDNVEQFLNEFKYVKINDKNIIEIIRMYPRLLLRNANEVKELLQIFQNFKIPTESLYTVVKALEMKKDTFLKRYMSIENNLELAIWLQHPRILLMIYLYKVVINRLTYMRRMNCIYNANVHIYTSSNKFFSRFMVGDVCFTAAGKDLTYILRKELGHDKVHVMSSIQKHPYWKYVPLIRINQTIQYLKKKFSIDDICKNIHIILYPMSTIDNTLNLLYKEYSLQGRHNYTPTQYLALCLYKLEQKHHFTGDGVWQTDMSVFEPNFLGDTYETHNLVDLINDDCNEVINLNGTAWLEHLLQY</sequence>
<dbReference type="InterPro" id="IPR003690">
    <property type="entry name" value="MTERF"/>
</dbReference>
<evidence type="ECO:0000256" key="1">
    <source>
        <dbReference type="ARBA" id="ARBA00007692"/>
    </source>
</evidence>
<dbReference type="Gene3D" id="1.25.70.10">
    <property type="entry name" value="Transcription termination factor 3, mitochondrial"/>
    <property type="match status" value="1"/>
</dbReference>
<dbReference type="OrthoDB" id="10064535at2759"/>
<evidence type="ECO:0000256" key="2">
    <source>
        <dbReference type="ARBA" id="ARBA00022946"/>
    </source>
</evidence>
<comment type="similarity">
    <text evidence="1">Belongs to the mTERF family.</text>
</comment>
<evidence type="ECO:0000313" key="4">
    <source>
        <dbReference type="RefSeq" id="XP_048268865.1"/>
    </source>
</evidence>
<keyword evidence="2" id="KW-0809">Transit peptide</keyword>
<dbReference type="GO" id="GO:0003676">
    <property type="term" value="F:nucleic acid binding"/>
    <property type="evidence" value="ECO:0007669"/>
    <property type="project" value="InterPro"/>
</dbReference>
<dbReference type="InterPro" id="IPR038538">
    <property type="entry name" value="MTERF_sf"/>
</dbReference>
<dbReference type="Proteomes" id="UP000835206">
    <property type="component" value="Chromosome 15"/>
</dbReference>
<name>A0A9C6SL13_BOMTE</name>
<keyword evidence="3" id="KW-1185">Reference proteome</keyword>
<dbReference type="GeneID" id="100645265"/>
<organism evidence="3 4">
    <name type="scientific">Bombus terrestris</name>
    <name type="common">Buff-tailed bumblebee</name>
    <name type="synonym">Apis terrestris</name>
    <dbReference type="NCBI Taxonomy" id="30195"/>
    <lineage>
        <taxon>Eukaryota</taxon>
        <taxon>Metazoa</taxon>
        <taxon>Ecdysozoa</taxon>
        <taxon>Arthropoda</taxon>
        <taxon>Hexapoda</taxon>
        <taxon>Insecta</taxon>
        <taxon>Pterygota</taxon>
        <taxon>Neoptera</taxon>
        <taxon>Endopterygota</taxon>
        <taxon>Hymenoptera</taxon>
        <taxon>Apocrita</taxon>
        <taxon>Aculeata</taxon>
        <taxon>Apoidea</taxon>
        <taxon>Anthophila</taxon>
        <taxon>Apidae</taxon>
        <taxon>Bombus</taxon>
        <taxon>Bombus</taxon>
    </lineage>
</organism>
<dbReference type="CTD" id="42182"/>
<dbReference type="GO" id="GO:0006393">
    <property type="term" value="P:termination of mitochondrial transcription"/>
    <property type="evidence" value="ECO:0007669"/>
    <property type="project" value="TreeGrafter"/>
</dbReference>
<dbReference type="AlphaFoldDB" id="A0A9C6SL13"/>
<protein>
    <submittedName>
        <fullName evidence="4">Transcription termination factor 5, mitochondrial isoform X1</fullName>
    </submittedName>
</protein>
<gene>
    <name evidence="4" type="primary">LOC100645265</name>
</gene>
<proteinExistence type="inferred from homology"/>
<dbReference type="GO" id="GO:0005759">
    <property type="term" value="C:mitochondrial matrix"/>
    <property type="evidence" value="ECO:0007669"/>
    <property type="project" value="TreeGrafter"/>
</dbReference>
<reference evidence="4" key="1">
    <citation type="submission" date="2025-08" db="UniProtKB">
        <authorList>
            <consortium name="RefSeq"/>
        </authorList>
    </citation>
    <scope>IDENTIFICATION</scope>
</reference>
<dbReference type="PANTHER" id="PTHR15437:SF7">
    <property type="entry name" value="TRANSCRIPTION TERMINATION FACTOR 5, MITOCHONDRIAL"/>
    <property type="match status" value="1"/>
</dbReference>
<accession>A0A9C6SL13</accession>
<dbReference type="PANTHER" id="PTHR15437">
    <property type="entry name" value="TRANSCRIPTION TERMINATION FACTOR, MITOCHONDRIAL"/>
    <property type="match status" value="1"/>
</dbReference>